<dbReference type="KEGG" id="hhg:XM38_050890"/>
<evidence type="ECO:0000259" key="1">
    <source>
        <dbReference type="Pfam" id="PF00294"/>
    </source>
</evidence>
<keyword evidence="3" id="KW-1185">Reference proteome</keyword>
<feature type="domain" description="Carbohydrate kinase PfkB" evidence="1">
    <location>
        <begin position="3"/>
        <end position="140"/>
    </location>
</feature>
<dbReference type="SUPFAM" id="SSF53613">
    <property type="entry name" value="Ribokinase-like"/>
    <property type="match status" value="1"/>
</dbReference>
<dbReference type="InterPro" id="IPR052562">
    <property type="entry name" value="Ketohexokinase-related"/>
</dbReference>
<dbReference type="PANTHER" id="PTHR42774:SF3">
    <property type="entry name" value="KETOHEXOKINASE"/>
    <property type="match status" value="1"/>
</dbReference>
<dbReference type="Gene3D" id="3.40.1190.20">
    <property type="match status" value="1"/>
</dbReference>
<dbReference type="EMBL" id="CP021983">
    <property type="protein sequence ID" value="ASC74114.1"/>
    <property type="molecule type" value="Genomic_DNA"/>
</dbReference>
<sequence length="145" mass="15332">MAVGQTLAEAARQRGLPVVIDAGSWKPGFETLLPLATHVICSANFYPPGCSSPDAALSYLQHLGIPQVAMTRGAEPILYNRQQSWQALPVPQGPVVDTLGAGDIFHGAFCHYGLSQPWPQALTLAAQVASHACRYVGPRPGCSTP</sequence>
<dbReference type="InterPro" id="IPR029056">
    <property type="entry name" value="Ribokinase-like"/>
</dbReference>
<dbReference type="Pfam" id="PF00294">
    <property type="entry name" value="PfkB"/>
    <property type="match status" value="1"/>
</dbReference>
<evidence type="ECO:0000313" key="3">
    <source>
        <dbReference type="Proteomes" id="UP000191901"/>
    </source>
</evidence>
<organism evidence="2 3">
    <name type="scientific">Halomicronema hongdechloris C2206</name>
    <dbReference type="NCBI Taxonomy" id="1641165"/>
    <lineage>
        <taxon>Bacteria</taxon>
        <taxon>Bacillati</taxon>
        <taxon>Cyanobacteriota</taxon>
        <taxon>Cyanophyceae</taxon>
        <taxon>Nodosilineales</taxon>
        <taxon>Nodosilineaceae</taxon>
        <taxon>Halomicronema</taxon>
    </lineage>
</organism>
<dbReference type="PANTHER" id="PTHR42774">
    <property type="entry name" value="PHOSPHOTRANSFERASE SYSTEM TRANSPORT PROTEIN"/>
    <property type="match status" value="1"/>
</dbReference>
<reference evidence="2 3" key="1">
    <citation type="journal article" date="2016" name="Biochim. Biophys. Acta">
        <title>Characterization of red-shifted phycobilisomes isolated from the chlorophyll f-containing cyanobacterium Halomicronema hongdechloris.</title>
        <authorList>
            <person name="Li Y."/>
            <person name="Lin Y."/>
            <person name="Garvey C.J."/>
            <person name="Birch D."/>
            <person name="Corkery R.W."/>
            <person name="Loughlin P.C."/>
            <person name="Scheer H."/>
            <person name="Willows R.D."/>
            <person name="Chen M."/>
        </authorList>
    </citation>
    <scope>NUCLEOTIDE SEQUENCE [LARGE SCALE GENOMIC DNA]</scope>
    <source>
        <strain evidence="2 3">C2206</strain>
    </source>
</reference>
<evidence type="ECO:0000313" key="2">
    <source>
        <dbReference type="EMBL" id="ASC74114.1"/>
    </source>
</evidence>
<dbReference type="EC" id="2.7.1.184" evidence="2"/>
<protein>
    <submittedName>
        <fullName evidence="2">Sulfofructose kinase</fullName>
        <ecNumber evidence="2">2.7.1.184</ecNumber>
    </submittedName>
</protein>
<dbReference type="AlphaFoldDB" id="A0A1Z3HUY1"/>
<gene>
    <name evidence="2" type="ORF">XM38_050890</name>
</gene>
<keyword evidence="2" id="KW-0418">Kinase</keyword>
<proteinExistence type="predicted"/>
<name>A0A1Z3HUY1_9CYAN</name>
<dbReference type="GO" id="GO:0016301">
    <property type="term" value="F:kinase activity"/>
    <property type="evidence" value="ECO:0007669"/>
    <property type="project" value="UniProtKB-KW"/>
</dbReference>
<dbReference type="InterPro" id="IPR011611">
    <property type="entry name" value="PfkB_dom"/>
</dbReference>
<keyword evidence="2" id="KW-0808">Transferase</keyword>
<accession>A0A1Z3HUY1</accession>
<dbReference type="GO" id="GO:0061594">
    <property type="term" value="F:6-deoxy-6-sulfofructose kinase activity"/>
    <property type="evidence" value="ECO:0007669"/>
    <property type="project" value="UniProtKB-EC"/>
</dbReference>
<dbReference type="Proteomes" id="UP000191901">
    <property type="component" value="Chromosome"/>
</dbReference>